<protein>
    <submittedName>
        <fullName evidence="1">Uncharacterized protein</fullName>
    </submittedName>
</protein>
<evidence type="ECO:0000313" key="2">
    <source>
        <dbReference type="Proteomes" id="UP000198397"/>
    </source>
</evidence>
<dbReference type="EMBL" id="FZNQ01000022">
    <property type="protein sequence ID" value="SNR61704.1"/>
    <property type="molecule type" value="Genomic_DNA"/>
</dbReference>
<accession>A0A238XTN3</accession>
<gene>
    <name evidence="1" type="ORF">SAMN06264855_12213</name>
</gene>
<evidence type="ECO:0000313" key="1">
    <source>
        <dbReference type="EMBL" id="SNR61704.1"/>
    </source>
</evidence>
<organism evidence="1 2">
    <name type="scientific">Halorubrum vacuolatum</name>
    <name type="common">Natronobacterium vacuolatum</name>
    <dbReference type="NCBI Taxonomy" id="63740"/>
    <lineage>
        <taxon>Archaea</taxon>
        <taxon>Methanobacteriati</taxon>
        <taxon>Methanobacteriota</taxon>
        <taxon>Stenosarchaea group</taxon>
        <taxon>Halobacteria</taxon>
        <taxon>Halobacteriales</taxon>
        <taxon>Haloferacaceae</taxon>
        <taxon>Halorubrum</taxon>
    </lineage>
</organism>
<dbReference type="Proteomes" id="UP000198397">
    <property type="component" value="Unassembled WGS sequence"/>
</dbReference>
<name>A0A238XTN3_HALVU</name>
<reference evidence="1 2" key="1">
    <citation type="submission" date="2017-06" db="EMBL/GenBank/DDBJ databases">
        <authorList>
            <person name="Kim H.J."/>
            <person name="Triplett B.A."/>
        </authorList>
    </citation>
    <scope>NUCLEOTIDE SEQUENCE [LARGE SCALE GENOMIC DNA]</scope>
    <source>
        <strain evidence="1 2">DSM 8800</strain>
    </source>
</reference>
<sequence length="131" mass="13686">MTEAGVRIVPRALGAPLMEQPACAVLHNGGVTMAITSDNDPETTVTVEVTIRIPSGASGDLVTDAEERLTRATGVVDATVAELHGIKPRLSATIITVEVTIQVAPVLSDTEKLRQHLAEVPGVESTPRIGD</sequence>
<dbReference type="AlphaFoldDB" id="A0A238XTN3"/>
<proteinExistence type="predicted"/>
<keyword evidence="2" id="KW-1185">Reference proteome</keyword>